<keyword evidence="2" id="KW-1185">Reference proteome</keyword>
<evidence type="ECO:0000313" key="1">
    <source>
        <dbReference type="EMBL" id="KAG6533730.1"/>
    </source>
</evidence>
<comment type="caution">
    <text evidence="1">The sequence shown here is derived from an EMBL/GenBank/DDBJ whole genome shotgun (WGS) entry which is preliminary data.</text>
</comment>
<organism evidence="1 2">
    <name type="scientific">Zingiber officinale</name>
    <name type="common">Ginger</name>
    <name type="synonym">Amomum zingiber</name>
    <dbReference type="NCBI Taxonomy" id="94328"/>
    <lineage>
        <taxon>Eukaryota</taxon>
        <taxon>Viridiplantae</taxon>
        <taxon>Streptophyta</taxon>
        <taxon>Embryophyta</taxon>
        <taxon>Tracheophyta</taxon>
        <taxon>Spermatophyta</taxon>
        <taxon>Magnoliopsida</taxon>
        <taxon>Liliopsida</taxon>
        <taxon>Zingiberales</taxon>
        <taxon>Zingiberaceae</taxon>
        <taxon>Zingiber</taxon>
    </lineage>
</organism>
<accession>A0A8J5IE19</accession>
<protein>
    <submittedName>
        <fullName evidence="1">Uncharacterized protein</fullName>
    </submittedName>
</protein>
<dbReference type="InterPro" id="IPR016167">
    <property type="entry name" value="FAD-bd_PCMH_sub1"/>
</dbReference>
<dbReference type="AlphaFoldDB" id="A0A8J5IE19"/>
<reference evidence="1 2" key="1">
    <citation type="submission" date="2020-08" db="EMBL/GenBank/DDBJ databases">
        <title>Plant Genome Project.</title>
        <authorList>
            <person name="Zhang R.-G."/>
        </authorList>
    </citation>
    <scope>NUCLEOTIDE SEQUENCE [LARGE SCALE GENOMIC DNA]</scope>
    <source>
        <tissue evidence="1">Rhizome</tissue>
    </source>
</reference>
<dbReference type="EMBL" id="JACMSC010000002">
    <property type="protein sequence ID" value="KAG6533730.1"/>
    <property type="molecule type" value="Genomic_DNA"/>
</dbReference>
<proteinExistence type="predicted"/>
<gene>
    <name evidence="1" type="ORF">ZIOFF_007605</name>
</gene>
<name>A0A8J5IE19_ZINOF</name>
<dbReference type="Gene3D" id="3.30.43.10">
    <property type="entry name" value="Uridine Diphospho-n-acetylenolpyruvylglucosamine Reductase, domain 2"/>
    <property type="match status" value="1"/>
</dbReference>
<dbReference type="Proteomes" id="UP000734854">
    <property type="component" value="Unassembled WGS sequence"/>
</dbReference>
<evidence type="ECO:0000313" key="2">
    <source>
        <dbReference type="Proteomes" id="UP000734854"/>
    </source>
</evidence>
<sequence>MASVSGIPQSPAGYFCERELDNLDDYVTGLLKAEDLGLDGFTPVFDDDNVGWSEVEFAPELMNSDEMQSSWYAKDAVLLLHPSLLGDITSNVCITYSFPCLCPVIARGYDYSLHGQALALGVIVIDMAILSRSCQDRIDVSSTLAYPYSHANAEGKQL</sequence>